<keyword evidence="3" id="KW-0472">Membrane</keyword>
<feature type="region of interest" description="Disordered" evidence="2">
    <location>
        <begin position="85"/>
        <end position="104"/>
    </location>
</feature>
<feature type="transmembrane region" description="Helical" evidence="3">
    <location>
        <begin position="21"/>
        <end position="39"/>
    </location>
</feature>
<dbReference type="Proteomes" id="UP000240717">
    <property type="component" value="Unassembled WGS sequence"/>
</dbReference>
<feature type="region of interest" description="Disordered" evidence="2">
    <location>
        <begin position="186"/>
        <end position="239"/>
    </location>
</feature>
<gene>
    <name evidence="4" type="ORF">BU085_09930</name>
</gene>
<feature type="region of interest" description="Disordered" evidence="2">
    <location>
        <begin position="1481"/>
        <end position="1500"/>
    </location>
</feature>
<sequence>MKHPRKDNQENKKINYFSIRKLKGYGVTSITVASLYLIFGHTNMANAAEFNQPTEIDNSYTNSTMIEDKQDEKKLNQNTEILNATTNNTNNEKTPNNTNNEATPVMDNKQVTSEQSNSGNNEQLKQLIQQYKKINLNDKTDESIKEFNYDITNAEKFLQKESTQAEIDGYYRNFINSAAKLKRKKNNNEVQITKEQNGNKGIPATNTEPSSNNQHSQVVRQSEGASFRAVPNQNNNDPLKYNETNTGVINGHFDQVSGGNLPNQKTSLTVVKDVIGWTSLSTDPDKEFPIVMTTKVRNYPTFMSDSSAPYGVVLARTTDGFDRRVPDPRVAGIYQDIDVAPNSELVVDFISSALATINAWPGVKAKITTPDGNRVLFDKQINGMGKYPTGKLNLMVNVPSDVDRVRLSFIPISNSYTLTSNQTNSAYGFGDNPNYMYGGAVSRVNVNSGAYVVSRVTEINYDFTSDSSTSNYARGTISVILENKGHTSSNETIYRVTLPQGTKFVSATNASTNYNEATGLLTLNAGKVAAGTTKTITYTVDFPAVKPSIVDLDGNVTYRTDASFRGNDRQKSGIDKVEQQQVAILMYKEDLRNKYNDTKQYLDSINEADYTTVSVNNLKLKLDEAKAILDEANNNVPMADRKNQDFINQITTQIEHEKIKLKRLTPSIPVMTTNEENASLTVTPQGDTDKMTVQYVGPNGDPKDVVATKAGDQWTLNETPTGFSIDNTNGSVTVNYQGVQNGSEVSAYDTSGNSDPSDEVRKNVPLKQDTPLAPTITPNETNASVTVTPQGDADKMTVQYVGQNGDPKEVIATKTGNQWALNESPKGISIDNTNGAVTVGYQGVQNGSEVSASETHGNSDASTESRANVPVKEATPTAPGITSDEANASVTVIPQGDSDKMTVHYVAPNGDAKEVIATKVGNQWTLNEIPTGISIDNTSGAVTVGYQGVQNGSEVSASETHGNSDTSLESRTNVPVKEATPTAPVITSDETNASVTVTPQGDADKMTVHYVAPNGDPKEVIATKVGTQWTLNETPTGISIDNTSGAVTVGYQGVQNGSEVTANESHGNSDASAEARANVPVKEATPTAPVITSDEANASVTVIPQGDSDKMTVHYVAPNGDPKEVIATKVGNQWTLNETPIGISIDNTSGAVTVGYQGVQNGSEVSASETHGNSDTSLESRANVPVKEATPTAPVITSDEANASVTVIPQGDSDKMTVHYVAPNGDPKEVIATKVGNQWTLNETPTGISIDNTSGAVTVGYQGVQNGSEVSASETHGNSDTSLESRANVPVKEGTPTAPIITSDETNASVTVTPQGDADKMTIHYVAPNGDPKEVIATKVGNQWTLNEIPTGISIDNTSGAVTVGYQGVQNGSEVSANETHGNSDASTESRANVPLKEATPVAPVITSDEANASVTVTPQGGSDKMTVHYVAPNGDPKEVIATKVGTQWTLNETPTGISIDNTSGAVTVGYQGVQNGSEVTANESHGNSDASAEARANVPVKEATPTAPIITSDEGNASVTVIPQGDSDKMTVHYVAPNGDPKEVIATKVGNQWILNEIPTGISIDNTSGAVTVGYQGVQNGSEVSASETHGNSDVSTETRANVPVKEATPTAPVITSDEGNASVTVTPQGDADKMIVHYVAPNGDAKEVIATKLGNQWTLNETPTGISIDNTSGAVTVGYQGVQNGSEVSASETHGNSDTSLESRANVPVKEATPMAPVITSDEAKASVTVTPQGDSDKMTVHYVAPNGDAKEVIATKTGGQWALNETPTGISIDNTSGAVTVGYQGIQNGSEVSASETHGNSDASTESRANVPVKEATPTAPVITSDEGNASVTVTPQGDADKMIVHYVAPNGDAKEVIATKLGNQWTLNETPTGISIDNTSGAVTVGHQGVQNGSEVTANESHGNSDASAEARANVPVKEATPTAPVITPDEANASVTVTPQGDADKMTVNYVAPNGDPKEVIATKTGDQWTLNETPTGISIDNTNGAVTVNYQGIQNGSEVSASETHGNSDASTETRANVPVKEATPMAPVITSDEGNASVTVTPQGDADKMTVHYVAPNGDPKEVVATKTGDQWTLNETPTGISIDNTSGAVTVGYQGIQNGSEVSASETHGNSDASTESRASVPLKEATPVAPVITSDEANASVTVTPQGDVDKMTVHYVAPNGDAKEVIATKTGDQWTLNKTPIGISIDNTSGAVTVGYQGVQNGSEVTANESHGNSDVSTETRANVPVKEATPMAPVITSNEANASVTVTPQGNADKMIVHYVDPNGDPKVVITTKIGNQWALNEKPVGISIDTANGALTVGYQGVQNGSEVVASETLGNSDPSEKIVANVPVKQSKPMPPIIIWDKEKGSISIKPNGKTDKMRIQFISSSHNSNIEIIATKADDQWNLNHKISGIQIDSETGIVTIDYQIVQNYKELLVSSTFGNSDESESIHFIIPKFKGTVYDLYNNKQEKLVNESEIKNVKTHYVIKKEIQKDKIELPNTGKKQTNEKGNTSIVLLLLGFILCKLKLKRKDL</sequence>
<evidence type="ECO:0008006" key="6">
    <source>
        <dbReference type="Google" id="ProtNLM"/>
    </source>
</evidence>
<feature type="compositionally biased region" description="Polar residues" evidence="2">
    <location>
        <begin position="1481"/>
        <end position="1491"/>
    </location>
</feature>
<feature type="compositionally biased region" description="Polar residues" evidence="2">
    <location>
        <begin position="1163"/>
        <end position="1180"/>
    </location>
</feature>
<feature type="compositionally biased region" description="Polar residues" evidence="2">
    <location>
        <begin position="848"/>
        <end position="866"/>
    </location>
</feature>
<feature type="compositionally biased region" description="Low complexity" evidence="2">
    <location>
        <begin position="85"/>
        <end position="103"/>
    </location>
</feature>
<feature type="compositionally biased region" description="Polar residues" evidence="2">
    <location>
        <begin position="1794"/>
        <end position="1811"/>
    </location>
</feature>
<dbReference type="NCBIfam" id="TIGR04263">
    <property type="entry name" value="SasC_Mrp_aggreg"/>
    <property type="match status" value="1"/>
</dbReference>
<keyword evidence="3" id="KW-0812">Transmembrane</keyword>
<comment type="caution">
    <text evidence="4">The sequence shown here is derived from an EMBL/GenBank/DDBJ whole genome shotgun (WGS) entry which is preliminary data.</text>
</comment>
<dbReference type="STRING" id="1194526.A284_04315"/>
<dbReference type="RefSeq" id="WP_107532928.1">
    <property type="nucleotide sequence ID" value="NZ_PZEV01000036.1"/>
</dbReference>
<feature type="coiled-coil region" evidence="1">
    <location>
        <begin position="588"/>
        <end position="642"/>
    </location>
</feature>
<feature type="compositionally biased region" description="Polar residues" evidence="2">
    <location>
        <begin position="988"/>
        <end position="998"/>
    </location>
</feature>
<feature type="compositionally biased region" description="Polar residues" evidence="2">
    <location>
        <begin position="2109"/>
        <end position="2126"/>
    </location>
</feature>
<accession>A0A2T4PYQ7</accession>
<dbReference type="InterPro" id="IPR026359">
    <property type="entry name" value="SasC/FmtB_aggreg_dom"/>
</dbReference>
<feature type="compositionally biased region" description="Polar residues" evidence="2">
    <location>
        <begin position="744"/>
        <end position="755"/>
    </location>
</feature>
<feature type="compositionally biased region" description="Polar residues" evidence="2">
    <location>
        <begin position="188"/>
        <end position="224"/>
    </location>
</feature>
<evidence type="ECO:0000256" key="1">
    <source>
        <dbReference type="SAM" id="Coils"/>
    </source>
</evidence>
<feature type="region of interest" description="Disordered" evidence="2">
    <location>
        <begin position="953"/>
        <end position="998"/>
    </location>
</feature>
<dbReference type="EMBL" id="PZEV01000036">
    <property type="protein sequence ID" value="PTI50182.1"/>
    <property type="molecule type" value="Genomic_DNA"/>
</dbReference>
<evidence type="ECO:0000256" key="3">
    <source>
        <dbReference type="SAM" id="Phobius"/>
    </source>
</evidence>
<name>A0A2T4PYQ7_STAWA</name>
<evidence type="ECO:0000313" key="4">
    <source>
        <dbReference type="EMBL" id="PTI50182.1"/>
    </source>
</evidence>
<keyword evidence="1" id="KW-0175">Coiled coil</keyword>
<dbReference type="Gene3D" id="3.30.1120.60">
    <property type="entry name" value="Colicin"/>
    <property type="match status" value="2"/>
</dbReference>
<dbReference type="Gene3D" id="1.20.1270.90">
    <property type="entry name" value="AF1782-like"/>
    <property type="match status" value="1"/>
</dbReference>
<organism evidence="4 5">
    <name type="scientific">Staphylococcus warneri</name>
    <dbReference type="NCBI Taxonomy" id="1292"/>
    <lineage>
        <taxon>Bacteria</taxon>
        <taxon>Bacillati</taxon>
        <taxon>Bacillota</taxon>
        <taxon>Bacilli</taxon>
        <taxon>Bacillales</taxon>
        <taxon>Staphylococcaceae</taxon>
        <taxon>Staphylococcus</taxon>
    </lineage>
</organism>
<feature type="region of interest" description="Disordered" evidence="2">
    <location>
        <begin position="1291"/>
        <end position="1311"/>
    </location>
</feature>
<feature type="region of interest" description="Disordered" evidence="2">
    <location>
        <begin position="1899"/>
        <end position="1942"/>
    </location>
</feature>
<feature type="compositionally biased region" description="Polar residues" evidence="2">
    <location>
        <begin position="953"/>
        <end position="973"/>
    </location>
</feature>
<feature type="region of interest" description="Disordered" evidence="2">
    <location>
        <begin position="1163"/>
        <end position="1182"/>
    </location>
</feature>
<evidence type="ECO:0000313" key="5">
    <source>
        <dbReference type="Proteomes" id="UP000240717"/>
    </source>
</evidence>
<reference evidence="4 5" key="1">
    <citation type="journal article" date="2016" name="Front. Microbiol.">
        <title>Comprehensive Phylogenetic Analysis of Bovine Non-aureus Staphylococci Species Based on Whole-Genome Sequencing.</title>
        <authorList>
            <person name="Naushad S."/>
            <person name="Barkema H.W."/>
            <person name="Luby C."/>
            <person name="Condas L.A."/>
            <person name="Nobrega D.B."/>
            <person name="Carson D.A."/>
            <person name="De Buck J."/>
        </authorList>
    </citation>
    <scope>NUCLEOTIDE SEQUENCE [LARGE SCALE GENOMIC DNA]</scope>
    <source>
        <strain evidence="4 5">SNUC 2993</strain>
    </source>
</reference>
<feature type="region of interest" description="Disordered" evidence="2">
    <location>
        <begin position="848"/>
        <end position="887"/>
    </location>
</feature>
<feature type="region of interest" description="Disordered" evidence="2">
    <location>
        <begin position="2109"/>
        <end position="2151"/>
    </location>
</feature>
<keyword evidence="3" id="KW-1133">Transmembrane helix</keyword>
<feature type="compositionally biased region" description="Polar residues" evidence="2">
    <location>
        <begin position="1899"/>
        <end position="1911"/>
    </location>
</feature>
<feature type="region of interest" description="Disordered" evidence="2">
    <location>
        <begin position="1794"/>
        <end position="1835"/>
    </location>
</feature>
<feature type="compositionally biased region" description="Polar residues" evidence="2">
    <location>
        <begin position="776"/>
        <end position="789"/>
    </location>
</feature>
<evidence type="ECO:0000256" key="2">
    <source>
        <dbReference type="SAM" id="MobiDB-lite"/>
    </source>
</evidence>
<protein>
    <recommendedName>
        <fullName evidence="6">YSIRK-type signal peptide-containing protein</fullName>
    </recommendedName>
</protein>
<proteinExistence type="predicted"/>
<feature type="region of interest" description="Disordered" evidence="2">
    <location>
        <begin position="744"/>
        <end position="791"/>
    </location>
</feature>